<dbReference type="EMBL" id="BMKE01000009">
    <property type="protein sequence ID" value="GGB42056.1"/>
    <property type="molecule type" value="Genomic_DNA"/>
</dbReference>
<organism evidence="1 2">
    <name type="scientific">Oceanisphaera marina</name>
    <dbReference type="NCBI Taxonomy" id="2017550"/>
    <lineage>
        <taxon>Bacteria</taxon>
        <taxon>Pseudomonadati</taxon>
        <taxon>Pseudomonadota</taxon>
        <taxon>Gammaproteobacteria</taxon>
        <taxon>Aeromonadales</taxon>
        <taxon>Aeromonadaceae</taxon>
        <taxon>Oceanisphaera</taxon>
    </lineage>
</organism>
<keyword evidence="2" id="KW-1185">Reference proteome</keyword>
<sequence>MSANNNDQAFLDILNLLTVDQLKPRFKSCPAAGTAPTRKAELTRAIKAWLSGDGLALVWQSLSPLEQQAVRTSLYCSDGWFDERRFAAEFGTLPAWFTERYHYYHTPAEQYKLGWFFYPPARYQGGQRIPDWLQQRLKSLVLPPAVAQLQPDELPTPLPANTVIVERERAAARELRLMLVLLQEGELKVSDKTGLPGKALLQKLSSRLEEYYPDDPCEDAPGGAHIKAFGWIMLLQASRWVRRKAGRLVLTAEGLKQLSAPLHQIQRQLWLDWLDSQVLDEFSRIDIIKGQTGKGAKWLTSVPDRRHAIAAALAESPVAGWVSYPDFSRFMLTAGHEFEITEEMGALYIFDRHYGALHNANWEMLQGRYLRCVLLEYAATLGLIDVVLAPPDHPEPDYDNVWCGEDLQCLSRYDGLLYVRLNAFGAYCLGLSKDYEDPSASQQTPLTMQKGYRLQFNQPPSEAELLLIEGYADGLDEQGWQLSVEKILTLLENGGSLTPLRDFIARRDPQPFLPQDSEQLLASCEANARAVMPAGTMLLLHCRDEPTAAAIAAHPLTAGLCLAAGDNRLLIEPHREQNFRRALHQAGYGMG</sequence>
<evidence type="ECO:0000313" key="1">
    <source>
        <dbReference type="EMBL" id="GGB42056.1"/>
    </source>
</evidence>
<protein>
    <recommendedName>
        <fullName evidence="3">Helicase XPB/Ssl2 N-terminal domain-containing protein</fullName>
    </recommendedName>
</protein>
<reference evidence="2" key="1">
    <citation type="journal article" date="2019" name="Int. J. Syst. Evol. Microbiol.">
        <title>The Global Catalogue of Microorganisms (GCM) 10K type strain sequencing project: providing services to taxonomists for standard genome sequencing and annotation.</title>
        <authorList>
            <consortium name="The Broad Institute Genomics Platform"/>
            <consortium name="The Broad Institute Genome Sequencing Center for Infectious Disease"/>
            <person name="Wu L."/>
            <person name="Ma J."/>
        </authorList>
    </citation>
    <scope>NUCLEOTIDE SEQUENCE [LARGE SCALE GENOMIC DNA]</scope>
    <source>
        <strain evidence="2">CGMCC 1.15923</strain>
    </source>
</reference>
<gene>
    <name evidence="1" type="ORF">GCM10011502_14240</name>
</gene>
<evidence type="ECO:0000313" key="2">
    <source>
        <dbReference type="Proteomes" id="UP000646152"/>
    </source>
</evidence>
<comment type="caution">
    <text evidence="1">The sequence shown here is derived from an EMBL/GenBank/DDBJ whole genome shotgun (WGS) entry which is preliminary data.</text>
</comment>
<dbReference type="RefSeq" id="WP_188629409.1">
    <property type="nucleotide sequence ID" value="NZ_BMKE01000009.1"/>
</dbReference>
<proteinExistence type="predicted"/>
<dbReference type="Proteomes" id="UP000646152">
    <property type="component" value="Unassembled WGS sequence"/>
</dbReference>
<evidence type="ECO:0008006" key="3">
    <source>
        <dbReference type="Google" id="ProtNLM"/>
    </source>
</evidence>
<accession>A0ABQ1IHP2</accession>
<name>A0ABQ1IHP2_9GAMM</name>